<keyword evidence="10" id="KW-0472">Membrane</keyword>
<evidence type="ECO:0000256" key="10">
    <source>
        <dbReference type="SAM" id="Phobius"/>
    </source>
</evidence>
<name>A0AAD9S9E0_PHOAM</name>
<dbReference type="GO" id="GO:0004497">
    <property type="term" value="F:monooxygenase activity"/>
    <property type="evidence" value="ECO:0007669"/>
    <property type="project" value="UniProtKB-KW"/>
</dbReference>
<keyword evidence="4 8" id="KW-0479">Metal-binding</keyword>
<dbReference type="Proteomes" id="UP001265746">
    <property type="component" value="Unassembled WGS sequence"/>
</dbReference>
<dbReference type="AlphaFoldDB" id="A0AAD9S9E0"/>
<dbReference type="InterPro" id="IPR002401">
    <property type="entry name" value="Cyt_P450_E_grp-I"/>
</dbReference>
<evidence type="ECO:0000256" key="3">
    <source>
        <dbReference type="ARBA" id="ARBA00022617"/>
    </source>
</evidence>
<dbReference type="EMBL" id="JAUJFL010000005">
    <property type="protein sequence ID" value="KAK2602739.1"/>
    <property type="molecule type" value="Genomic_DNA"/>
</dbReference>
<evidence type="ECO:0000313" key="12">
    <source>
        <dbReference type="Proteomes" id="UP001265746"/>
    </source>
</evidence>
<proteinExistence type="inferred from homology"/>
<dbReference type="PROSITE" id="PS00086">
    <property type="entry name" value="CYTOCHROME_P450"/>
    <property type="match status" value="1"/>
</dbReference>
<keyword evidence="5 9" id="KW-0560">Oxidoreductase</keyword>
<evidence type="ECO:0000256" key="2">
    <source>
        <dbReference type="ARBA" id="ARBA00010617"/>
    </source>
</evidence>
<gene>
    <name evidence="11" type="ORF">N8I77_009247</name>
</gene>
<dbReference type="InterPro" id="IPR001128">
    <property type="entry name" value="Cyt_P450"/>
</dbReference>
<dbReference type="PANTHER" id="PTHR24305">
    <property type="entry name" value="CYTOCHROME P450"/>
    <property type="match status" value="1"/>
</dbReference>
<dbReference type="InterPro" id="IPR050121">
    <property type="entry name" value="Cytochrome_P450_monoxygenase"/>
</dbReference>
<evidence type="ECO:0000256" key="6">
    <source>
        <dbReference type="ARBA" id="ARBA00023004"/>
    </source>
</evidence>
<keyword evidence="12" id="KW-1185">Reference proteome</keyword>
<dbReference type="CDD" id="cd11058">
    <property type="entry name" value="CYP60B-like"/>
    <property type="match status" value="1"/>
</dbReference>
<protein>
    <submittedName>
        <fullName evidence="11">Uncharacterized protein</fullName>
    </submittedName>
</protein>
<comment type="similarity">
    <text evidence="2 9">Belongs to the cytochrome P450 family.</text>
</comment>
<keyword evidence="10" id="KW-0812">Transmembrane</keyword>
<evidence type="ECO:0000256" key="7">
    <source>
        <dbReference type="ARBA" id="ARBA00023033"/>
    </source>
</evidence>
<sequence>MLFQVTTSVSWQSVLLYGSGLLVILLAVVRPLYNVYFHPLRKYPGPKLWAASSLPWGFSFLAGEIHNSLMDLHNKYGSVVRVAPDELSFSSPDAWEDVYGRYKAGKRKENMKPNWYASRDSNDILGAELGDHGRIRKVLNFGFTTSAMLDQEPAIMGFVDLLFERLKARAGDASVDVWKWYLYTLFDITGNLAYGEPFGCLEQSMMHPWVDFVISNIKLTYILLLCMRIPFFSFYSPVIATVKMVREYVRSKRTLRDKVDRRLALENPRPDLVQVMLAERQGLSMSREELYSNALTLTLAGAETTASALSAVTYMLGTHPDVKAKADQELRATFSRESEIDMQSSMKLRYLAAVIDEAFRYHPPGPNALWRQTPPEGNWILGEWIPGKTIVGIPSRVIYRSECNFKRADEFIPERWLSDEKGSEFASDRRDAFQPFSYGPRNCLGMNLARAEMHYIIARLLWNFDIELTADSRDWLHRQKSYLMWEKGGLYVHLRPKQHAI</sequence>
<feature type="binding site" description="axial binding residue" evidence="8">
    <location>
        <position position="443"/>
    </location>
    <ligand>
        <name>heme</name>
        <dbReference type="ChEBI" id="CHEBI:30413"/>
    </ligand>
    <ligandPart>
        <name>Fe</name>
        <dbReference type="ChEBI" id="CHEBI:18248"/>
    </ligandPart>
</feature>
<dbReference type="InterPro" id="IPR036396">
    <property type="entry name" value="Cyt_P450_sf"/>
</dbReference>
<dbReference type="Gene3D" id="1.10.630.10">
    <property type="entry name" value="Cytochrome P450"/>
    <property type="match status" value="1"/>
</dbReference>
<dbReference type="PRINTS" id="PR00385">
    <property type="entry name" value="P450"/>
</dbReference>
<comment type="cofactor">
    <cofactor evidence="1 8">
        <name>heme</name>
        <dbReference type="ChEBI" id="CHEBI:30413"/>
    </cofactor>
</comment>
<dbReference type="SUPFAM" id="SSF48264">
    <property type="entry name" value="Cytochrome P450"/>
    <property type="match status" value="1"/>
</dbReference>
<evidence type="ECO:0000256" key="4">
    <source>
        <dbReference type="ARBA" id="ARBA00022723"/>
    </source>
</evidence>
<evidence type="ECO:0000313" key="11">
    <source>
        <dbReference type="EMBL" id="KAK2602739.1"/>
    </source>
</evidence>
<reference evidence="11" key="1">
    <citation type="submission" date="2023-06" db="EMBL/GenBank/DDBJ databases">
        <authorList>
            <person name="Noh H."/>
        </authorList>
    </citation>
    <scope>NUCLEOTIDE SEQUENCE</scope>
    <source>
        <strain evidence="11">DUCC20226</strain>
    </source>
</reference>
<keyword evidence="7 9" id="KW-0503">Monooxygenase</keyword>
<organism evidence="11 12">
    <name type="scientific">Phomopsis amygdali</name>
    <name type="common">Fusicoccum amygdali</name>
    <dbReference type="NCBI Taxonomy" id="1214568"/>
    <lineage>
        <taxon>Eukaryota</taxon>
        <taxon>Fungi</taxon>
        <taxon>Dikarya</taxon>
        <taxon>Ascomycota</taxon>
        <taxon>Pezizomycotina</taxon>
        <taxon>Sordariomycetes</taxon>
        <taxon>Sordariomycetidae</taxon>
        <taxon>Diaporthales</taxon>
        <taxon>Diaporthaceae</taxon>
        <taxon>Diaporthe</taxon>
    </lineage>
</organism>
<comment type="caution">
    <text evidence="11">The sequence shown here is derived from an EMBL/GenBank/DDBJ whole genome shotgun (WGS) entry which is preliminary data.</text>
</comment>
<evidence type="ECO:0000256" key="8">
    <source>
        <dbReference type="PIRSR" id="PIRSR602401-1"/>
    </source>
</evidence>
<dbReference type="PRINTS" id="PR00463">
    <property type="entry name" value="EP450I"/>
</dbReference>
<dbReference type="GO" id="GO:0005506">
    <property type="term" value="F:iron ion binding"/>
    <property type="evidence" value="ECO:0007669"/>
    <property type="project" value="InterPro"/>
</dbReference>
<keyword evidence="10" id="KW-1133">Transmembrane helix</keyword>
<evidence type="ECO:0000256" key="5">
    <source>
        <dbReference type="ARBA" id="ARBA00023002"/>
    </source>
</evidence>
<dbReference type="InterPro" id="IPR017972">
    <property type="entry name" value="Cyt_P450_CS"/>
</dbReference>
<dbReference type="Pfam" id="PF00067">
    <property type="entry name" value="p450"/>
    <property type="match status" value="1"/>
</dbReference>
<dbReference type="PANTHER" id="PTHR24305:SF230">
    <property type="entry name" value="P450, PUTATIVE (EUROFUNG)-RELATED"/>
    <property type="match status" value="1"/>
</dbReference>
<dbReference type="GO" id="GO:0020037">
    <property type="term" value="F:heme binding"/>
    <property type="evidence" value="ECO:0007669"/>
    <property type="project" value="InterPro"/>
</dbReference>
<keyword evidence="6 8" id="KW-0408">Iron</keyword>
<evidence type="ECO:0000256" key="1">
    <source>
        <dbReference type="ARBA" id="ARBA00001971"/>
    </source>
</evidence>
<accession>A0AAD9S9E0</accession>
<feature type="transmembrane region" description="Helical" evidence="10">
    <location>
        <begin position="14"/>
        <end position="33"/>
    </location>
</feature>
<keyword evidence="3 8" id="KW-0349">Heme</keyword>
<evidence type="ECO:0000256" key="9">
    <source>
        <dbReference type="RuleBase" id="RU000461"/>
    </source>
</evidence>
<dbReference type="GO" id="GO:0016705">
    <property type="term" value="F:oxidoreductase activity, acting on paired donors, with incorporation or reduction of molecular oxygen"/>
    <property type="evidence" value="ECO:0007669"/>
    <property type="project" value="InterPro"/>
</dbReference>